<sequence>MSQARQSKQLTTTEHAEDVTCLSESVRRSLDAYFADLDGHDASDLYELVISQVEKPLFEAVMQHTRGNITKAAELLGMNRGTLRSRLKKYDLE</sequence>
<dbReference type="Proteomes" id="UP001204445">
    <property type="component" value="Unassembled WGS sequence"/>
</dbReference>
<keyword evidence="2" id="KW-0238">DNA-binding</keyword>
<dbReference type="PRINTS" id="PR01590">
    <property type="entry name" value="HTHFIS"/>
</dbReference>
<dbReference type="AlphaFoldDB" id="A0AAE3HMP8"/>
<comment type="similarity">
    <text evidence="1">Belongs to the transcriptional regulatory Fis family.</text>
</comment>
<evidence type="ECO:0000256" key="3">
    <source>
        <dbReference type="ARBA" id="ARBA00029540"/>
    </source>
</evidence>
<evidence type="ECO:0000256" key="2">
    <source>
        <dbReference type="ARBA" id="ARBA00023125"/>
    </source>
</evidence>
<dbReference type="PRINTS" id="PR01591">
    <property type="entry name" value="DNABINDNGFIS"/>
</dbReference>
<proteinExistence type="inferred from homology"/>
<organism evidence="5 6">
    <name type="scientific">Methylohalomonas lacus</name>
    <dbReference type="NCBI Taxonomy" id="398773"/>
    <lineage>
        <taxon>Bacteria</taxon>
        <taxon>Pseudomonadati</taxon>
        <taxon>Pseudomonadota</taxon>
        <taxon>Gammaproteobacteria</taxon>
        <taxon>Methylohalomonadales</taxon>
        <taxon>Methylohalomonadaceae</taxon>
        <taxon>Methylohalomonas</taxon>
    </lineage>
</organism>
<evidence type="ECO:0000259" key="4">
    <source>
        <dbReference type="Pfam" id="PF02954"/>
    </source>
</evidence>
<dbReference type="PIRSF" id="PIRSF002097">
    <property type="entry name" value="DNA-binding_Fis"/>
    <property type="match status" value="1"/>
</dbReference>
<reference evidence="5" key="1">
    <citation type="submission" date="2022-08" db="EMBL/GenBank/DDBJ databases">
        <title>Genomic Encyclopedia of Type Strains, Phase III (KMG-III): the genomes of soil and plant-associated and newly described type strains.</title>
        <authorList>
            <person name="Whitman W."/>
        </authorList>
    </citation>
    <scope>NUCLEOTIDE SEQUENCE</scope>
    <source>
        <strain evidence="5">HMT 1</strain>
    </source>
</reference>
<dbReference type="InterPro" id="IPR009057">
    <property type="entry name" value="Homeodomain-like_sf"/>
</dbReference>
<dbReference type="Pfam" id="PF02954">
    <property type="entry name" value="HTH_8"/>
    <property type="match status" value="1"/>
</dbReference>
<dbReference type="InterPro" id="IPR005412">
    <property type="entry name" value="Fis_DNA-bd"/>
</dbReference>
<feature type="domain" description="DNA binding HTH" evidence="4">
    <location>
        <begin position="51"/>
        <end position="90"/>
    </location>
</feature>
<dbReference type="InterPro" id="IPR002197">
    <property type="entry name" value="HTH_Fis"/>
</dbReference>
<accession>A0AAE3HMP8</accession>
<dbReference type="RefSeq" id="WP_259055997.1">
    <property type="nucleotide sequence ID" value="NZ_JANUCT010000014.1"/>
</dbReference>
<name>A0AAE3HMP8_9GAMM</name>
<dbReference type="EMBL" id="JANUCT010000014">
    <property type="protein sequence ID" value="MCS3903991.1"/>
    <property type="molecule type" value="Genomic_DNA"/>
</dbReference>
<protein>
    <recommendedName>
        <fullName evidence="3">Putative Fis-like DNA-binding protein</fullName>
    </recommendedName>
</protein>
<dbReference type="PANTHER" id="PTHR47918">
    <property type="entry name" value="DNA-BINDING PROTEIN FIS"/>
    <property type="match status" value="1"/>
</dbReference>
<dbReference type="GO" id="GO:0043565">
    <property type="term" value="F:sequence-specific DNA binding"/>
    <property type="evidence" value="ECO:0007669"/>
    <property type="project" value="InterPro"/>
</dbReference>
<keyword evidence="6" id="KW-1185">Reference proteome</keyword>
<dbReference type="InterPro" id="IPR050207">
    <property type="entry name" value="Trans_regulatory_Fis"/>
</dbReference>
<evidence type="ECO:0000256" key="1">
    <source>
        <dbReference type="ARBA" id="ARBA00008559"/>
    </source>
</evidence>
<evidence type="ECO:0000313" key="5">
    <source>
        <dbReference type="EMBL" id="MCS3903991.1"/>
    </source>
</evidence>
<dbReference type="Gene3D" id="1.10.10.60">
    <property type="entry name" value="Homeodomain-like"/>
    <property type="match status" value="1"/>
</dbReference>
<gene>
    <name evidence="5" type="ORF">J2T55_002023</name>
</gene>
<dbReference type="NCBIfam" id="NF001659">
    <property type="entry name" value="PRK00430.1"/>
    <property type="match status" value="1"/>
</dbReference>
<dbReference type="PANTHER" id="PTHR47918:SF1">
    <property type="entry name" value="DNA-BINDING PROTEIN FIS"/>
    <property type="match status" value="1"/>
</dbReference>
<dbReference type="SUPFAM" id="SSF46689">
    <property type="entry name" value="Homeodomain-like"/>
    <property type="match status" value="1"/>
</dbReference>
<comment type="caution">
    <text evidence="5">The sequence shown here is derived from an EMBL/GenBank/DDBJ whole genome shotgun (WGS) entry which is preliminary data.</text>
</comment>
<dbReference type="GO" id="GO:0006355">
    <property type="term" value="P:regulation of DNA-templated transcription"/>
    <property type="evidence" value="ECO:0007669"/>
    <property type="project" value="InterPro"/>
</dbReference>
<evidence type="ECO:0000313" key="6">
    <source>
        <dbReference type="Proteomes" id="UP001204445"/>
    </source>
</evidence>